<dbReference type="RefSeq" id="WP_125090305.1">
    <property type="nucleotide sequence ID" value="NZ_RSAA01000010.1"/>
</dbReference>
<evidence type="ECO:0000313" key="2">
    <source>
        <dbReference type="Proteomes" id="UP000274515"/>
    </source>
</evidence>
<sequence length="54" mass="5969">MSELAREFEERGNLTEAEACLRALVIVRRRVLGEDHPGTLRAKSDLGRVLGSSC</sequence>
<evidence type="ECO:0000313" key="1">
    <source>
        <dbReference type="EMBL" id="RRO16979.1"/>
    </source>
</evidence>
<keyword evidence="2" id="KW-1185">Reference proteome</keyword>
<dbReference type="Gene3D" id="1.25.40.10">
    <property type="entry name" value="Tetratricopeptide repeat domain"/>
    <property type="match status" value="1"/>
</dbReference>
<dbReference type="Pfam" id="PF13374">
    <property type="entry name" value="TPR_10"/>
    <property type="match status" value="1"/>
</dbReference>
<dbReference type="Proteomes" id="UP000274515">
    <property type="component" value="Unassembled WGS sequence"/>
</dbReference>
<reference evidence="1 2" key="1">
    <citation type="submission" date="2018-11" db="EMBL/GenBank/DDBJ databases">
        <title>Saccharopolyspora rhizosphaerae sp. nov., an actinomycete isolated from rhizosphere soil in Thailand.</title>
        <authorList>
            <person name="Intra B."/>
            <person name="Euanorasetr J."/>
            <person name="Take A."/>
            <person name="Inahashi Y."/>
            <person name="Mori M."/>
            <person name="Panbangred W."/>
            <person name="Matsumoto A."/>
        </authorList>
    </citation>
    <scope>NUCLEOTIDE SEQUENCE [LARGE SCALE GENOMIC DNA]</scope>
    <source>
        <strain evidence="1 2">H219</strain>
    </source>
</reference>
<dbReference type="AlphaFoldDB" id="A0A426JUU8"/>
<dbReference type="EMBL" id="RSAA01000010">
    <property type="protein sequence ID" value="RRO16979.1"/>
    <property type="molecule type" value="Genomic_DNA"/>
</dbReference>
<protein>
    <submittedName>
        <fullName evidence="1">Tetratricopeptide repeat protein</fullName>
    </submittedName>
</protein>
<proteinExistence type="predicted"/>
<accession>A0A426JUU8</accession>
<gene>
    <name evidence="1" type="ORF">EIL87_11915</name>
</gene>
<comment type="caution">
    <text evidence="1">The sequence shown here is derived from an EMBL/GenBank/DDBJ whole genome shotgun (WGS) entry which is preliminary data.</text>
</comment>
<name>A0A426JUU8_9PSEU</name>
<dbReference type="InterPro" id="IPR011990">
    <property type="entry name" value="TPR-like_helical_dom_sf"/>
</dbReference>
<organism evidence="1 2">
    <name type="scientific">Saccharopolyspora rhizosphaerae</name>
    <dbReference type="NCBI Taxonomy" id="2492662"/>
    <lineage>
        <taxon>Bacteria</taxon>
        <taxon>Bacillati</taxon>
        <taxon>Actinomycetota</taxon>
        <taxon>Actinomycetes</taxon>
        <taxon>Pseudonocardiales</taxon>
        <taxon>Pseudonocardiaceae</taxon>
        <taxon>Saccharopolyspora</taxon>
    </lineage>
</organism>